<proteinExistence type="predicted"/>
<evidence type="ECO:0000313" key="4">
    <source>
        <dbReference type="Proteomes" id="UP000293342"/>
    </source>
</evidence>
<dbReference type="AlphaFoldDB" id="A0A4R0JDI6"/>
<evidence type="ECO:0000256" key="1">
    <source>
        <dbReference type="SAM" id="MobiDB-lite"/>
    </source>
</evidence>
<dbReference type="Proteomes" id="UP000293342">
    <property type="component" value="Unassembled WGS sequence"/>
</dbReference>
<feature type="transmembrane region" description="Helical" evidence="2">
    <location>
        <begin position="121"/>
        <end position="150"/>
    </location>
</feature>
<sequence length="330" mass="35848">MVRLTTVELHRLVARRMTVIGVVGLLLITLLLLFATWLEARPSSAVEQRAAQSQYEIAHQQWVDGHVANEAACNEQWEKQPDPKPKREDMCSYPEPRPEEFGKPPAVFAELMPDLLHGVSYLLLFAAFLLGASFVAAEFSTGAIGNWLTFEPRRLRVYGSKLLAAAIGLVPVAVVVLGVLVVGTYLIVDQLGSTATTTGKVWGDLLATAGRAVVLTALGAALGGVIGLLLRHTAAAIGLAMGYLVLVEAIFGNLLNKVQPWLVRLNFEAFIRHDTTYYVNQCSSTSDGGYLCNSVVKTLTFERGAWYLGILAVVLVVFGAAVFHRRDINS</sequence>
<dbReference type="PANTHER" id="PTHR37305">
    <property type="entry name" value="INTEGRAL MEMBRANE PROTEIN-RELATED"/>
    <property type="match status" value="1"/>
</dbReference>
<feature type="transmembrane region" description="Helical" evidence="2">
    <location>
        <begin position="304"/>
        <end position="323"/>
    </location>
</feature>
<feature type="transmembrane region" description="Helical" evidence="2">
    <location>
        <begin position="20"/>
        <end position="38"/>
    </location>
</feature>
<keyword evidence="2" id="KW-0812">Transmembrane</keyword>
<name>A0A4R0JDI6_9ACTN</name>
<dbReference type="OrthoDB" id="3819831at2"/>
<evidence type="ECO:0000313" key="3">
    <source>
        <dbReference type="EMBL" id="TCC43970.1"/>
    </source>
</evidence>
<feature type="transmembrane region" description="Helical" evidence="2">
    <location>
        <begin position="208"/>
        <end position="230"/>
    </location>
</feature>
<comment type="caution">
    <text evidence="3">The sequence shown here is derived from an EMBL/GenBank/DDBJ whole genome shotgun (WGS) entry which is preliminary data.</text>
</comment>
<dbReference type="GO" id="GO:0140359">
    <property type="term" value="F:ABC-type transporter activity"/>
    <property type="evidence" value="ECO:0007669"/>
    <property type="project" value="InterPro"/>
</dbReference>
<dbReference type="PANTHER" id="PTHR37305:SF1">
    <property type="entry name" value="MEMBRANE PROTEIN"/>
    <property type="match status" value="1"/>
</dbReference>
<dbReference type="GO" id="GO:0005886">
    <property type="term" value="C:plasma membrane"/>
    <property type="evidence" value="ECO:0007669"/>
    <property type="project" value="UniProtKB-SubCell"/>
</dbReference>
<feature type="transmembrane region" description="Helical" evidence="2">
    <location>
        <begin position="162"/>
        <end position="188"/>
    </location>
</feature>
<feature type="region of interest" description="Disordered" evidence="1">
    <location>
        <begin position="77"/>
        <end position="98"/>
    </location>
</feature>
<keyword evidence="2" id="KW-0472">Membrane</keyword>
<dbReference type="RefSeq" id="WP_131518455.1">
    <property type="nucleotide sequence ID" value="NZ_SJKD01000011.1"/>
</dbReference>
<keyword evidence="4" id="KW-1185">Reference proteome</keyword>
<evidence type="ECO:0000256" key="2">
    <source>
        <dbReference type="SAM" id="Phobius"/>
    </source>
</evidence>
<feature type="transmembrane region" description="Helical" evidence="2">
    <location>
        <begin position="237"/>
        <end position="255"/>
    </location>
</feature>
<dbReference type="EMBL" id="SJKD01000011">
    <property type="protein sequence ID" value="TCC43970.1"/>
    <property type="molecule type" value="Genomic_DNA"/>
</dbReference>
<protein>
    <submittedName>
        <fullName evidence="3">ABC transporter permease</fullName>
    </submittedName>
</protein>
<keyword evidence="2" id="KW-1133">Transmembrane helix</keyword>
<organism evidence="3 4">
    <name type="scientific">Kribbella capetownensis</name>
    <dbReference type="NCBI Taxonomy" id="1572659"/>
    <lineage>
        <taxon>Bacteria</taxon>
        <taxon>Bacillati</taxon>
        <taxon>Actinomycetota</taxon>
        <taxon>Actinomycetes</taxon>
        <taxon>Propionibacteriales</taxon>
        <taxon>Kribbellaceae</taxon>
        <taxon>Kribbella</taxon>
    </lineage>
</organism>
<accession>A0A4R0JDI6</accession>
<reference evidence="3 4" key="1">
    <citation type="submission" date="2019-02" db="EMBL/GenBank/DDBJ databases">
        <title>Kribbella capetownensis sp. nov. and Kribbella speibonae sp. nov., isolated from soil.</title>
        <authorList>
            <person name="Curtis S.M."/>
            <person name="Norton I."/>
            <person name="Everest G.J."/>
            <person name="Meyers P.R."/>
        </authorList>
    </citation>
    <scope>NUCLEOTIDE SEQUENCE [LARGE SCALE GENOMIC DNA]</scope>
    <source>
        <strain evidence="3 4">YM53</strain>
    </source>
</reference>
<gene>
    <name evidence="3" type="ORF">E0H75_37465</name>
</gene>